<dbReference type="InterPro" id="IPR036075">
    <property type="entry name" value="ARMT-1-like_metal-bd_sf"/>
</dbReference>
<dbReference type="AlphaFoldDB" id="A0A7J3ZL56"/>
<dbReference type="EMBL" id="DRZC01000073">
    <property type="protein sequence ID" value="HHQ80793.1"/>
    <property type="molecule type" value="Genomic_DNA"/>
</dbReference>
<dbReference type="Pfam" id="PF01937">
    <property type="entry name" value="ARMT1-like_dom"/>
    <property type="match status" value="1"/>
</dbReference>
<evidence type="ECO:0000259" key="1">
    <source>
        <dbReference type="Pfam" id="PF01937"/>
    </source>
</evidence>
<evidence type="ECO:0000313" key="2">
    <source>
        <dbReference type="EMBL" id="HHQ80793.1"/>
    </source>
</evidence>
<name>A0A7J3ZL56_9CREN</name>
<proteinExistence type="predicted"/>
<accession>A0A7J3ZL56</accession>
<gene>
    <name evidence="2" type="ORF">ENM78_05035</name>
</gene>
<dbReference type="Gene3D" id="3.40.50.10880">
    <property type="entry name" value="Uncharacterised protein PF01937, DUF89, domain 3"/>
    <property type="match status" value="1"/>
</dbReference>
<protein>
    <submittedName>
        <fullName evidence="2">DUF89 family protein</fullName>
    </submittedName>
</protein>
<organism evidence="2">
    <name type="scientific">Fervidicoccus fontis</name>
    <dbReference type="NCBI Taxonomy" id="683846"/>
    <lineage>
        <taxon>Archaea</taxon>
        <taxon>Thermoproteota</taxon>
        <taxon>Thermoprotei</taxon>
        <taxon>Fervidicoccales</taxon>
        <taxon>Fervidicoccaceae</taxon>
        <taxon>Fervidicoccus</taxon>
    </lineage>
</organism>
<dbReference type="SUPFAM" id="SSF111321">
    <property type="entry name" value="AF1104-like"/>
    <property type="match status" value="1"/>
</dbReference>
<sequence>MVSNRLRDLLQFKASESKMKAVLSDITGLLELDRTRAFVESFESVKKALGTVDPYSKRKSGLDQTARATVALLRPLLEKAEPRHLLWLAASANALDTYVLGYEFEETDMTAKLLLERPTIDDSLEIDWNSIRTIAYVLDNRGEVVFDVLVIERLVTQGYRLHVIARGMPYEIDVTAQEVQELVGKLPVKVISTGTAYPALYRKKVSSRVWNAIEASDLVVVKGIANFEAFLDTPVEACGKLFFLFRAKCPVLSEMLGVPQGSSVIVSERRVLREVIRVDMGKASLHAICKQ</sequence>
<dbReference type="InterPro" id="IPR002791">
    <property type="entry name" value="ARMT1-like_metal-bd"/>
</dbReference>
<feature type="domain" description="Damage-control phosphatase ARMT1-like metal-binding" evidence="1">
    <location>
        <begin position="7"/>
        <end position="264"/>
    </location>
</feature>
<comment type="caution">
    <text evidence="2">The sequence shown here is derived from an EMBL/GenBank/DDBJ whole genome shotgun (WGS) entry which is preliminary data.</text>
</comment>
<reference evidence="2" key="1">
    <citation type="journal article" date="2020" name="mSystems">
        <title>Genome- and Community-Level Interaction Insights into Carbon Utilization and Element Cycling Functions of Hydrothermarchaeota in Hydrothermal Sediment.</title>
        <authorList>
            <person name="Zhou Z."/>
            <person name="Liu Y."/>
            <person name="Xu W."/>
            <person name="Pan J."/>
            <person name="Luo Z.H."/>
            <person name="Li M."/>
        </authorList>
    </citation>
    <scope>NUCLEOTIDE SEQUENCE [LARGE SCALE GENOMIC DNA]</scope>
    <source>
        <strain evidence="2">SpSt-1116</strain>
    </source>
</reference>